<organism evidence="1">
    <name type="scientific">Pseudomonas aeruginosa</name>
    <dbReference type="NCBI Taxonomy" id="287"/>
    <lineage>
        <taxon>Bacteria</taxon>
        <taxon>Pseudomonadati</taxon>
        <taxon>Pseudomonadota</taxon>
        <taxon>Gammaproteobacteria</taxon>
        <taxon>Pseudomonadales</taxon>
        <taxon>Pseudomonadaceae</taxon>
        <taxon>Pseudomonas</taxon>
    </lineage>
</organism>
<dbReference type="PATRIC" id="fig|287.2966.peg.2788"/>
<gene>
    <name evidence="1" type="ORF">CCBH4851_00185</name>
</gene>
<reference evidence="1" key="1">
    <citation type="submission" date="2015-08" db="EMBL/GenBank/DDBJ databases">
        <title>Pseudomonas aeruginosa strain CCBH4851 chromosome region.</title>
        <authorList>
            <person name="Silveira M.C."/>
            <person name="Carvalho-Assef A.P.D."/>
            <person name="Albano R.M."/>
        </authorList>
    </citation>
    <scope>NUCLEOTIDE SEQUENCE</scope>
    <source>
        <strain evidence="1">CCBH4851</strain>
    </source>
</reference>
<accession>A0A0N9ZNW2</accession>
<proteinExistence type="predicted"/>
<dbReference type="RefSeq" id="WP_019727191.1">
    <property type="nucleotide sequence ID" value="NZ_CBDDSE010000001.1"/>
</dbReference>
<name>A0A0N9ZNW2_PSEAI</name>
<sequence>MLVIRLAGKWTLKLDRQVGSSGKHGIWAFHCSESTFAPSSNDLRRTAAILPAEPKEGQTVDVSICDTAHSPDGWIAVGTGVAAYEAER</sequence>
<evidence type="ECO:0000313" key="1">
    <source>
        <dbReference type="EMBL" id="ALI58889.1"/>
    </source>
</evidence>
<dbReference type="AlphaFoldDB" id="A0A0N9ZNW2"/>
<protein>
    <submittedName>
        <fullName evidence="1">Uncharacterized protein</fullName>
    </submittedName>
</protein>
<dbReference type="EMBL" id="KT454971">
    <property type="protein sequence ID" value="ALI58889.1"/>
    <property type="molecule type" value="Genomic_DNA"/>
</dbReference>